<name>A0A0S6VRS0_9BACT</name>
<dbReference type="Proteomes" id="UP000030700">
    <property type="component" value="Unassembled WGS sequence"/>
</dbReference>
<dbReference type="Pfam" id="PF16924">
    <property type="entry name" value="DpaA_N"/>
    <property type="match status" value="1"/>
</dbReference>
<proteinExistence type="predicted"/>
<keyword evidence="3" id="KW-1185">Reference proteome</keyword>
<dbReference type="InterPro" id="IPR031629">
    <property type="entry name" value="DpaA_N"/>
</dbReference>
<sequence>METAVIIGGDLRNFHLYNLCRSHTVNVTLMGFEKRDRQFAVEKHLLANQPLIIGPIPLTLDGSLLYMPFSTTQMTLAELNDILAPNTTFVTGLGGIPFELPAIKLIDLTQNERFLLKNAIPTVEGIIEILIRESDRTIHNSRTLVLGLGRIGTRLSKVLRDLGSNMTIASGSPIEKENALREGYQHIHLSELPHATFDFDYIINTIPSIYLTKDVLDRINTDTLILDIASMPGGIDRKYAEHTHHQVIIARGIPGKSSPRTGASDMFDAISDSIKDFK</sequence>
<dbReference type="InterPro" id="IPR036291">
    <property type="entry name" value="NAD(P)-bd_dom_sf"/>
</dbReference>
<dbReference type="Gene3D" id="3.40.50.720">
    <property type="entry name" value="NAD(P)-binding Rossmann-like Domain"/>
    <property type="match status" value="2"/>
</dbReference>
<dbReference type="SUPFAM" id="SSF51735">
    <property type="entry name" value="NAD(P)-binding Rossmann-fold domains"/>
    <property type="match status" value="1"/>
</dbReference>
<accession>A0A0S6VRS0</accession>
<gene>
    <name evidence="2" type="ORF">U14_01177</name>
</gene>
<evidence type="ECO:0000313" key="2">
    <source>
        <dbReference type="EMBL" id="GAK49952.1"/>
    </source>
</evidence>
<evidence type="ECO:0000313" key="3">
    <source>
        <dbReference type="Proteomes" id="UP000030700"/>
    </source>
</evidence>
<dbReference type="STRING" id="1499966.U14_01177"/>
<evidence type="ECO:0000259" key="1">
    <source>
        <dbReference type="Pfam" id="PF16924"/>
    </source>
</evidence>
<organism evidence="2 3">
    <name type="scientific">Candidatus Moduliflexus flocculans</name>
    <dbReference type="NCBI Taxonomy" id="1499966"/>
    <lineage>
        <taxon>Bacteria</taxon>
        <taxon>Candidatus Moduliflexota</taxon>
        <taxon>Candidatus Moduliflexia</taxon>
        <taxon>Candidatus Moduliflexales</taxon>
        <taxon>Candidatus Moduliflexaceae</taxon>
    </lineage>
</organism>
<protein>
    <submittedName>
        <fullName evidence="2">Dipicolinate synthase subunit A</fullName>
    </submittedName>
</protein>
<dbReference type="HOGENOM" id="CLU_082687_0_0_0"/>
<feature type="domain" description="Dipicolinate synthase subunit A N-terminal" evidence="1">
    <location>
        <begin position="5"/>
        <end position="93"/>
    </location>
</feature>
<dbReference type="EMBL" id="DF820455">
    <property type="protein sequence ID" value="GAK49952.1"/>
    <property type="molecule type" value="Genomic_DNA"/>
</dbReference>
<dbReference type="AlphaFoldDB" id="A0A0S6VRS0"/>
<reference evidence="2 3" key="1">
    <citation type="journal article" date="2015" name="PeerJ">
        <title>First genomic representation of candidate bacterial phylum KSB3 points to enhanced environmental sensing as a trigger of wastewater bulking.</title>
        <authorList>
            <person name="Sekiguchi Y."/>
            <person name="Ohashi A."/>
            <person name="Parks D.H."/>
            <person name="Yamauchi T."/>
            <person name="Tyson G.W."/>
            <person name="Hugenholtz P."/>
        </authorList>
    </citation>
    <scope>NUCLEOTIDE SEQUENCE [LARGE SCALE GENOMIC DNA]</scope>
</reference>